<keyword evidence="4" id="KW-1185">Reference proteome</keyword>
<proteinExistence type="inferred from homology"/>
<dbReference type="EMBL" id="JBIAZU010000001">
    <property type="protein sequence ID" value="MFF5288716.1"/>
    <property type="molecule type" value="Genomic_DNA"/>
</dbReference>
<dbReference type="PANTHER" id="PTHR12598:SF0">
    <property type="entry name" value="COPPER HOMEOSTASIS PROTEIN CUTC HOMOLOG"/>
    <property type="match status" value="1"/>
</dbReference>
<accession>A0ABW6W5Y9</accession>
<dbReference type="PANTHER" id="PTHR12598">
    <property type="entry name" value="COPPER HOMEOSTASIS PROTEIN CUTC"/>
    <property type="match status" value="1"/>
</dbReference>
<comment type="caution">
    <text evidence="2">Once thought to be involved in copper homeostasis, experiments in E.coli have shown this is not the case.</text>
</comment>
<dbReference type="InterPro" id="IPR005627">
    <property type="entry name" value="CutC-like"/>
</dbReference>
<dbReference type="HAMAP" id="MF_00795">
    <property type="entry name" value="CutC"/>
    <property type="match status" value="1"/>
</dbReference>
<comment type="subcellular location">
    <subcellularLocation>
        <location evidence="2">Cytoplasm</location>
    </subcellularLocation>
</comment>
<evidence type="ECO:0000256" key="1">
    <source>
        <dbReference type="ARBA" id="ARBA00007768"/>
    </source>
</evidence>
<evidence type="ECO:0000313" key="4">
    <source>
        <dbReference type="Proteomes" id="UP001602245"/>
    </source>
</evidence>
<dbReference type="InterPro" id="IPR036822">
    <property type="entry name" value="CutC-like_dom_sf"/>
</dbReference>
<dbReference type="Proteomes" id="UP001602245">
    <property type="component" value="Unassembled WGS sequence"/>
</dbReference>
<evidence type="ECO:0000256" key="2">
    <source>
        <dbReference type="HAMAP-Rule" id="MF_00795"/>
    </source>
</evidence>
<protein>
    <recommendedName>
        <fullName evidence="2">PF03932 family protein CutC</fullName>
    </recommendedName>
</protein>
<gene>
    <name evidence="2" type="primary">cutC</name>
    <name evidence="3" type="ORF">ACFY35_04710</name>
</gene>
<name>A0ABW6W5Y9_9ACTN</name>
<keyword evidence="2" id="KW-0963">Cytoplasm</keyword>
<reference evidence="3 4" key="1">
    <citation type="submission" date="2024-10" db="EMBL/GenBank/DDBJ databases">
        <title>The Natural Products Discovery Center: Release of the First 8490 Sequenced Strains for Exploring Actinobacteria Biosynthetic Diversity.</title>
        <authorList>
            <person name="Kalkreuter E."/>
            <person name="Kautsar S.A."/>
            <person name="Yang D."/>
            <person name="Bader C.D."/>
            <person name="Teijaro C.N."/>
            <person name="Fluegel L."/>
            <person name="Davis C.M."/>
            <person name="Simpson J.R."/>
            <person name="Lauterbach L."/>
            <person name="Steele A.D."/>
            <person name="Gui C."/>
            <person name="Meng S."/>
            <person name="Li G."/>
            <person name="Viehrig K."/>
            <person name="Ye F."/>
            <person name="Su P."/>
            <person name="Kiefer A.F."/>
            <person name="Nichols A."/>
            <person name="Cepeda A.J."/>
            <person name="Yan W."/>
            <person name="Fan B."/>
            <person name="Jiang Y."/>
            <person name="Adhikari A."/>
            <person name="Zheng C.-J."/>
            <person name="Schuster L."/>
            <person name="Cowan T.M."/>
            <person name="Smanski M.J."/>
            <person name="Chevrette M.G."/>
            <person name="De Carvalho L.P.S."/>
            <person name="Shen B."/>
        </authorList>
    </citation>
    <scope>NUCLEOTIDE SEQUENCE [LARGE SCALE GENOMIC DNA]</scope>
    <source>
        <strain evidence="3 4">NPDC000087</strain>
    </source>
</reference>
<dbReference type="SUPFAM" id="SSF110395">
    <property type="entry name" value="CutC-like"/>
    <property type="match status" value="1"/>
</dbReference>
<evidence type="ECO:0000313" key="3">
    <source>
        <dbReference type="EMBL" id="MFF5288716.1"/>
    </source>
</evidence>
<dbReference type="RefSeq" id="WP_020509064.1">
    <property type="nucleotide sequence ID" value="NZ_JBIAZU010000001.1"/>
</dbReference>
<sequence length="241" mass="24873">MGMVEFELAVQDTHGLAVAAKIKPDRIELCSALQLGGLTPSLGLIETAVATPGIPPVHVLIRPRAGGFAYAADDTALIMRDIVNVLKAGACGLVMGGIQGGKVDKSLMEGAVEAAGDAEVTFHRAFDTVHDPEEAVETLAGLGVRRILADATDLETLARAVEAAAGRIEIMAGGGVRPHLVEKIVRTGVDAVHASAKHTVRDAVGITLGSSAPAGEQGRETTDEHEAARIMSALRAAAARR</sequence>
<dbReference type="Gene3D" id="3.20.20.380">
    <property type="entry name" value="Copper homeostasis (CutC) domain"/>
    <property type="match status" value="1"/>
</dbReference>
<dbReference type="Pfam" id="PF03932">
    <property type="entry name" value="CutC"/>
    <property type="match status" value="1"/>
</dbReference>
<organism evidence="3 4">
    <name type="scientific">Paractinoplanes globisporus</name>
    <dbReference type="NCBI Taxonomy" id="113565"/>
    <lineage>
        <taxon>Bacteria</taxon>
        <taxon>Bacillati</taxon>
        <taxon>Actinomycetota</taxon>
        <taxon>Actinomycetes</taxon>
        <taxon>Micromonosporales</taxon>
        <taxon>Micromonosporaceae</taxon>
        <taxon>Paractinoplanes</taxon>
    </lineage>
</organism>
<comment type="caution">
    <text evidence="3">The sequence shown here is derived from an EMBL/GenBank/DDBJ whole genome shotgun (WGS) entry which is preliminary data.</text>
</comment>
<comment type="similarity">
    <text evidence="1 2">Belongs to the CutC family.</text>
</comment>